<proteinExistence type="predicted"/>
<dbReference type="RefSeq" id="WP_087440140.1">
    <property type="nucleotide sequence ID" value="NZ_CABMNB010000001.1"/>
</dbReference>
<evidence type="ECO:0000313" key="1">
    <source>
        <dbReference type="EMBL" id="MCY9606397.1"/>
    </source>
</evidence>
<keyword evidence="4" id="KW-1185">Reference proteome</keyword>
<gene>
    <name evidence="2" type="ORF">FLT43_28505</name>
    <name evidence="1" type="ORF">M5W83_04385</name>
</gene>
<reference evidence="1 4" key="2">
    <citation type="submission" date="2022-05" db="EMBL/GenBank/DDBJ databases">
        <title>Genome Sequencing of Bee-Associated Microbes.</title>
        <authorList>
            <person name="Dunlap C."/>
        </authorList>
    </citation>
    <scope>NUCLEOTIDE SEQUENCE [LARGE SCALE GENOMIC DNA]</scope>
    <source>
        <strain evidence="1 4">NRRL B-14613</strain>
    </source>
</reference>
<sequence length="90" mass="9269">MSIIQIVGTELPSTACGDVRTIELLPVVGWTFNYNINSDIILTTLTGGGTANAINSMAVIQTTASAASSVKIETVNALRYTPGYAAYGGG</sequence>
<organism evidence="2 3">
    <name type="scientific">Paenibacillus thiaminolyticus</name>
    <name type="common">Bacillus thiaminolyticus</name>
    <dbReference type="NCBI Taxonomy" id="49283"/>
    <lineage>
        <taxon>Bacteria</taxon>
        <taxon>Bacillati</taxon>
        <taxon>Bacillota</taxon>
        <taxon>Bacilli</taxon>
        <taxon>Bacillales</taxon>
        <taxon>Paenibacillaceae</taxon>
        <taxon>Paenibacillus</taxon>
    </lineage>
</organism>
<evidence type="ECO:0000313" key="4">
    <source>
        <dbReference type="Proteomes" id="UP001209276"/>
    </source>
</evidence>
<dbReference type="AlphaFoldDB" id="A0AAP9E0C9"/>
<dbReference type="EMBL" id="JAMDMM010000011">
    <property type="protein sequence ID" value="MCY9606397.1"/>
    <property type="molecule type" value="Genomic_DNA"/>
</dbReference>
<dbReference type="EMBL" id="CP041405">
    <property type="protein sequence ID" value="QDM46969.1"/>
    <property type="molecule type" value="Genomic_DNA"/>
</dbReference>
<accession>A0AAP9E0C9</accession>
<evidence type="ECO:0000313" key="2">
    <source>
        <dbReference type="EMBL" id="QDM46969.1"/>
    </source>
</evidence>
<evidence type="ECO:0000313" key="3">
    <source>
        <dbReference type="Proteomes" id="UP000315377"/>
    </source>
</evidence>
<dbReference type="GeneID" id="76999905"/>
<dbReference type="Proteomes" id="UP000315377">
    <property type="component" value="Chromosome"/>
</dbReference>
<protein>
    <submittedName>
        <fullName evidence="2">Uncharacterized protein</fullName>
    </submittedName>
</protein>
<reference evidence="2 3" key="1">
    <citation type="submission" date="2019-07" db="EMBL/GenBank/DDBJ databases">
        <title>Paenibacillus thiaminolyticus NRRL B-4156.</title>
        <authorList>
            <person name="Hehnly C."/>
            <person name="Zhang L."/>
        </authorList>
    </citation>
    <scope>NUCLEOTIDE SEQUENCE [LARGE SCALE GENOMIC DNA]</scope>
    <source>
        <strain evidence="2 3">NRRL B-4156</strain>
    </source>
</reference>
<name>A0AAP9E0C9_PANTH</name>
<dbReference type="Proteomes" id="UP001209276">
    <property type="component" value="Unassembled WGS sequence"/>
</dbReference>